<accession>A0A9W9VRR6</accession>
<evidence type="ECO:0000313" key="1">
    <source>
        <dbReference type="EMBL" id="KAJ5388059.1"/>
    </source>
</evidence>
<protein>
    <submittedName>
        <fullName evidence="1">Uncharacterized protein</fullName>
    </submittedName>
</protein>
<comment type="caution">
    <text evidence="1">The sequence shown here is derived from an EMBL/GenBank/DDBJ whole genome shotgun (WGS) entry which is preliminary data.</text>
</comment>
<evidence type="ECO:0000313" key="2">
    <source>
        <dbReference type="Proteomes" id="UP001147747"/>
    </source>
</evidence>
<organism evidence="1 2">
    <name type="scientific">Penicillium cosmopolitanum</name>
    <dbReference type="NCBI Taxonomy" id="1131564"/>
    <lineage>
        <taxon>Eukaryota</taxon>
        <taxon>Fungi</taxon>
        <taxon>Dikarya</taxon>
        <taxon>Ascomycota</taxon>
        <taxon>Pezizomycotina</taxon>
        <taxon>Eurotiomycetes</taxon>
        <taxon>Eurotiomycetidae</taxon>
        <taxon>Eurotiales</taxon>
        <taxon>Aspergillaceae</taxon>
        <taxon>Penicillium</taxon>
    </lineage>
</organism>
<dbReference type="AlphaFoldDB" id="A0A9W9VRR6"/>
<dbReference type="Proteomes" id="UP001147747">
    <property type="component" value="Unassembled WGS sequence"/>
</dbReference>
<dbReference type="RefSeq" id="XP_056485857.1">
    <property type="nucleotide sequence ID" value="XM_056635237.1"/>
</dbReference>
<dbReference type="EMBL" id="JAPZBU010000009">
    <property type="protein sequence ID" value="KAJ5388059.1"/>
    <property type="molecule type" value="Genomic_DNA"/>
</dbReference>
<dbReference type="GeneID" id="81374217"/>
<gene>
    <name evidence="1" type="ORF">N7509_010600</name>
</gene>
<keyword evidence="2" id="KW-1185">Reference proteome</keyword>
<sequence length="104" mass="11864">MQMAKNKIVIVDSENLLPVEMDAGNPKPRPGRNYRLPRWERDVPSIIQDLTEAFSAWNTSQILDPKSYPSSHMVLRIRPPLMVPDAQNNPEWGLAWTILDGAKK</sequence>
<reference evidence="1" key="1">
    <citation type="submission" date="2022-12" db="EMBL/GenBank/DDBJ databases">
        <authorList>
            <person name="Petersen C."/>
        </authorList>
    </citation>
    <scope>NUCLEOTIDE SEQUENCE</scope>
    <source>
        <strain evidence="1">IBT 29677</strain>
    </source>
</reference>
<proteinExistence type="predicted"/>
<name>A0A9W9VRR6_9EURO</name>
<reference evidence="1" key="2">
    <citation type="journal article" date="2023" name="IMA Fungus">
        <title>Comparative genomic study of the Penicillium genus elucidates a diverse pangenome and 15 lateral gene transfer events.</title>
        <authorList>
            <person name="Petersen C."/>
            <person name="Sorensen T."/>
            <person name="Nielsen M.R."/>
            <person name="Sondergaard T.E."/>
            <person name="Sorensen J.L."/>
            <person name="Fitzpatrick D.A."/>
            <person name="Frisvad J.C."/>
            <person name="Nielsen K.L."/>
        </authorList>
    </citation>
    <scope>NUCLEOTIDE SEQUENCE</scope>
    <source>
        <strain evidence="1">IBT 29677</strain>
    </source>
</reference>